<sequence length="176" mass="19001">MTRRTRRLLVLLAGVTGAGVLASCGGGLWMLRAGEAEQRDCAAQVAADEAEVRTDRVWTGQDVSGIGDYAEIHWQVDFPSLACSRAPGPTDLVYQGVVRLAPADARALAEAYRWEPVPAATPDFGKPPPMVVWPGLAPYLPDGVRWLRSPEYDDSSRATVQLDPDRALLLVATADM</sequence>
<keyword evidence="2" id="KW-1185">Reference proteome</keyword>
<protein>
    <submittedName>
        <fullName evidence="1">Uncharacterized protein</fullName>
    </submittedName>
</protein>
<accession>A0A4Q8BDI9</accession>
<gene>
    <name evidence="1" type="ORF">EV384_3785</name>
</gene>
<dbReference type="EMBL" id="SHLD01000001">
    <property type="protein sequence ID" value="RZU75253.1"/>
    <property type="molecule type" value="Genomic_DNA"/>
</dbReference>
<proteinExistence type="predicted"/>
<reference evidence="1 2" key="1">
    <citation type="submission" date="2019-02" db="EMBL/GenBank/DDBJ databases">
        <title>Sequencing the genomes of 1000 actinobacteria strains.</title>
        <authorList>
            <person name="Klenk H.-P."/>
        </authorList>
    </citation>
    <scope>NUCLEOTIDE SEQUENCE [LARGE SCALE GENOMIC DNA]</scope>
    <source>
        <strain evidence="1 2">DSM 45612</strain>
    </source>
</reference>
<dbReference type="OrthoDB" id="3396272at2"/>
<evidence type="ECO:0000313" key="2">
    <source>
        <dbReference type="Proteomes" id="UP000294114"/>
    </source>
</evidence>
<comment type="caution">
    <text evidence="1">The sequence shown here is derived from an EMBL/GenBank/DDBJ whole genome shotgun (WGS) entry which is preliminary data.</text>
</comment>
<organism evidence="1 2">
    <name type="scientific">Micromonospora kangleipakensis</name>
    <dbReference type="NCBI Taxonomy" id="1077942"/>
    <lineage>
        <taxon>Bacteria</taxon>
        <taxon>Bacillati</taxon>
        <taxon>Actinomycetota</taxon>
        <taxon>Actinomycetes</taxon>
        <taxon>Micromonosporales</taxon>
        <taxon>Micromonosporaceae</taxon>
        <taxon>Micromonospora</taxon>
    </lineage>
</organism>
<dbReference type="RefSeq" id="WP_130335105.1">
    <property type="nucleotide sequence ID" value="NZ_SHLD01000001.1"/>
</dbReference>
<name>A0A4Q8BDI9_9ACTN</name>
<dbReference type="Proteomes" id="UP000294114">
    <property type="component" value="Unassembled WGS sequence"/>
</dbReference>
<dbReference type="PROSITE" id="PS51257">
    <property type="entry name" value="PROKAR_LIPOPROTEIN"/>
    <property type="match status" value="1"/>
</dbReference>
<evidence type="ECO:0000313" key="1">
    <source>
        <dbReference type="EMBL" id="RZU75253.1"/>
    </source>
</evidence>
<dbReference type="AlphaFoldDB" id="A0A4Q8BDI9"/>